<keyword evidence="2" id="KW-1185">Reference proteome</keyword>
<gene>
    <name evidence="1" type="ORF">NP589_13240</name>
</gene>
<evidence type="ECO:0000313" key="1">
    <source>
        <dbReference type="EMBL" id="MCQ8118396.1"/>
    </source>
</evidence>
<dbReference type="Proteomes" id="UP001524570">
    <property type="component" value="Unassembled WGS sequence"/>
</dbReference>
<feature type="non-terminal residue" evidence="1">
    <location>
        <position position="1"/>
    </location>
</feature>
<name>A0ABT1TVI9_9GAMM</name>
<dbReference type="RefSeq" id="WP_256607421.1">
    <property type="nucleotide sequence ID" value="NZ_JANIBL010000039.1"/>
</dbReference>
<proteinExistence type="predicted"/>
<sequence length="69" mass="8242">IYSIICDNFERSFNKQPFSPRTNLFSFKWLELAVMQSFAQRPLYEVSFYVQCFGFDWLTSGIRRIEEGS</sequence>
<dbReference type="EMBL" id="JANIBL010000039">
    <property type="protein sequence ID" value="MCQ8118396.1"/>
    <property type="molecule type" value="Genomic_DNA"/>
</dbReference>
<evidence type="ECO:0000313" key="2">
    <source>
        <dbReference type="Proteomes" id="UP001524570"/>
    </source>
</evidence>
<organism evidence="1 2">
    <name type="scientific">Methylomonas rosea</name>
    <dbReference type="NCBI Taxonomy" id="2952227"/>
    <lineage>
        <taxon>Bacteria</taxon>
        <taxon>Pseudomonadati</taxon>
        <taxon>Pseudomonadota</taxon>
        <taxon>Gammaproteobacteria</taxon>
        <taxon>Methylococcales</taxon>
        <taxon>Methylococcaceae</taxon>
        <taxon>Methylomonas</taxon>
    </lineage>
</organism>
<accession>A0ABT1TVI9</accession>
<comment type="caution">
    <text evidence="1">The sequence shown here is derived from an EMBL/GenBank/DDBJ whole genome shotgun (WGS) entry which is preliminary data.</text>
</comment>
<protein>
    <submittedName>
        <fullName evidence="1">Uncharacterized protein</fullName>
    </submittedName>
</protein>
<reference evidence="1 2" key="1">
    <citation type="submission" date="2022-07" db="EMBL/GenBank/DDBJ databases">
        <title>Methylomonas rivi sp. nov., Methylomonas rosea sp. nov., Methylomonas aureus sp. nov. and Methylomonas subterranea sp. nov., four novel methanotrophs isolated from a freshwater creek and the deep terrestrial subsurface.</title>
        <authorList>
            <person name="Abin C."/>
            <person name="Sankaranarayanan K."/>
            <person name="Garner C."/>
            <person name="Sindelar R."/>
            <person name="Kotary K."/>
            <person name="Garner R."/>
            <person name="Barclay S."/>
            <person name="Lawson P."/>
            <person name="Krumholz L."/>
        </authorList>
    </citation>
    <scope>NUCLEOTIDE SEQUENCE [LARGE SCALE GENOMIC DNA]</scope>
    <source>
        <strain evidence="1 2">WSC-7</strain>
    </source>
</reference>